<dbReference type="RefSeq" id="WP_345558733.1">
    <property type="nucleotide sequence ID" value="NZ_BAABDQ010000001.1"/>
</dbReference>
<accession>A0ABP6VCN4</accession>
<sequence>MVTPAACPAWTWCRADHSLPEWASSHSAPLGRWRVGPVVVDANILQGDPYEPVVRAELVHDSGKRRVLELDAGQAHAVADVLDFFDPDMVDDVSDVAGMLYRAADTIDPEHDREVPW</sequence>
<protein>
    <submittedName>
        <fullName evidence="1">Uncharacterized protein</fullName>
    </submittedName>
</protein>
<reference evidence="2" key="1">
    <citation type="journal article" date="2019" name="Int. J. Syst. Evol. Microbiol.">
        <title>The Global Catalogue of Microorganisms (GCM) 10K type strain sequencing project: providing services to taxonomists for standard genome sequencing and annotation.</title>
        <authorList>
            <consortium name="The Broad Institute Genomics Platform"/>
            <consortium name="The Broad Institute Genome Sequencing Center for Infectious Disease"/>
            <person name="Wu L."/>
            <person name="Ma J."/>
        </authorList>
    </citation>
    <scope>NUCLEOTIDE SEQUENCE [LARGE SCALE GENOMIC DNA]</scope>
    <source>
        <strain evidence="2">JCM 17326</strain>
    </source>
</reference>
<comment type="caution">
    <text evidence="1">The sequence shown here is derived from an EMBL/GenBank/DDBJ whole genome shotgun (WGS) entry which is preliminary data.</text>
</comment>
<name>A0ABP6VCN4_9ACTN</name>
<proteinExistence type="predicted"/>
<keyword evidence="2" id="KW-1185">Reference proteome</keyword>
<organism evidence="1 2">
    <name type="scientific">Nonomuraea rosea</name>
    <dbReference type="NCBI Taxonomy" id="638574"/>
    <lineage>
        <taxon>Bacteria</taxon>
        <taxon>Bacillati</taxon>
        <taxon>Actinomycetota</taxon>
        <taxon>Actinomycetes</taxon>
        <taxon>Streptosporangiales</taxon>
        <taxon>Streptosporangiaceae</taxon>
        <taxon>Nonomuraea</taxon>
    </lineage>
</organism>
<dbReference type="EMBL" id="BAABDQ010000001">
    <property type="protein sequence ID" value="GAA3531476.1"/>
    <property type="molecule type" value="Genomic_DNA"/>
</dbReference>
<gene>
    <name evidence="1" type="ORF">GCM10022419_008220</name>
</gene>
<dbReference type="Proteomes" id="UP001500630">
    <property type="component" value="Unassembled WGS sequence"/>
</dbReference>
<evidence type="ECO:0000313" key="1">
    <source>
        <dbReference type="EMBL" id="GAA3531476.1"/>
    </source>
</evidence>
<evidence type="ECO:0000313" key="2">
    <source>
        <dbReference type="Proteomes" id="UP001500630"/>
    </source>
</evidence>